<dbReference type="Proteomes" id="UP001284601">
    <property type="component" value="Unassembled WGS sequence"/>
</dbReference>
<evidence type="ECO:0000259" key="11">
    <source>
        <dbReference type="SMART" id="SM01193"/>
    </source>
</evidence>
<dbReference type="PROSITE" id="PS00164">
    <property type="entry name" value="ENOLASE"/>
    <property type="match status" value="1"/>
</dbReference>
<dbReference type="SMART" id="SM01192">
    <property type="entry name" value="Enolase_C"/>
    <property type="match status" value="1"/>
</dbReference>
<feature type="binding site" evidence="9">
    <location>
        <position position="241"/>
    </location>
    <ligand>
        <name>Mg(2+)</name>
        <dbReference type="ChEBI" id="CHEBI:18420"/>
    </ligand>
</feature>
<dbReference type="InterPro" id="IPR036849">
    <property type="entry name" value="Enolase-like_C_sf"/>
</dbReference>
<comment type="caution">
    <text evidence="12">The sequence shown here is derived from an EMBL/GenBank/DDBJ whole genome shotgun (WGS) entry which is preliminary data.</text>
</comment>
<accession>A0ABU4HNS9</accession>
<dbReference type="PRINTS" id="PR00148">
    <property type="entry name" value="ENOLASE"/>
</dbReference>
<evidence type="ECO:0000256" key="8">
    <source>
        <dbReference type="ARBA" id="ARBA00023239"/>
    </source>
</evidence>
<dbReference type="SUPFAM" id="SSF51604">
    <property type="entry name" value="Enolase C-terminal domain-like"/>
    <property type="match status" value="1"/>
</dbReference>
<dbReference type="Gene3D" id="3.20.20.120">
    <property type="entry name" value="Enolase-like C-terminal domain"/>
    <property type="match status" value="1"/>
</dbReference>
<dbReference type="EMBL" id="JAWSTH010000025">
    <property type="protein sequence ID" value="MDW5594956.1"/>
    <property type="molecule type" value="Genomic_DNA"/>
</dbReference>
<dbReference type="Pfam" id="PF00113">
    <property type="entry name" value="Enolase_C"/>
    <property type="match status" value="1"/>
</dbReference>
<dbReference type="CDD" id="cd03313">
    <property type="entry name" value="enolase"/>
    <property type="match status" value="1"/>
</dbReference>
<dbReference type="SFLD" id="SFLDS00001">
    <property type="entry name" value="Enolase"/>
    <property type="match status" value="1"/>
</dbReference>
<reference evidence="13" key="1">
    <citation type="submission" date="2023-07" db="EMBL/GenBank/DDBJ databases">
        <title>Conexibacter stalactiti sp. nov., isolated from stalactites in a lava cave and emended description of the genus Conexibacter.</title>
        <authorList>
            <person name="Lee S.D."/>
        </authorList>
    </citation>
    <scope>NUCLEOTIDE SEQUENCE [LARGE SCALE GENOMIC DNA]</scope>
    <source>
        <strain evidence="13">KCTC 39840</strain>
    </source>
</reference>
<feature type="domain" description="Enolase C-terminal TIM barrel" evidence="10">
    <location>
        <begin position="138"/>
        <end position="424"/>
    </location>
</feature>
<dbReference type="PANTHER" id="PTHR11902">
    <property type="entry name" value="ENOLASE"/>
    <property type="match status" value="1"/>
</dbReference>
<dbReference type="SUPFAM" id="SSF54826">
    <property type="entry name" value="Enolase N-terminal domain-like"/>
    <property type="match status" value="1"/>
</dbReference>
<dbReference type="InterPro" id="IPR020810">
    <property type="entry name" value="Enolase_C"/>
</dbReference>
<dbReference type="EC" id="4.2.1.11" evidence="3 9"/>
<keyword evidence="9" id="KW-0479">Metal-binding</keyword>
<gene>
    <name evidence="9 12" type="primary">eno</name>
    <name evidence="12" type="ORF">R7226_11440</name>
</gene>
<dbReference type="InterPro" id="IPR020811">
    <property type="entry name" value="Enolase_N"/>
</dbReference>
<evidence type="ECO:0000256" key="2">
    <source>
        <dbReference type="ARBA" id="ARBA00009604"/>
    </source>
</evidence>
<evidence type="ECO:0000256" key="9">
    <source>
        <dbReference type="HAMAP-Rule" id="MF_00318"/>
    </source>
</evidence>
<feature type="binding site" evidence="9">
    <location>
        <position position="366"/>
    </location>
    <ligand>
        <name>(2R)-2-phosphoglycerate</name>
        <dbReference type="ChEBI" id="CHEBI:58289"/>
    </ligand>
</feature>
<feature type="binding site" evidence="9">
    <location>
        <position position="311"/>
    </location>
    <ligand>
        <name>Mg(2+)</name>
        <dbReference type="ChEBI" id="CHEBI:18420"/>
    </ligand>
</feature>
<keyword evidence="5 9" id="KW-0964">Secreted</keyword>
<feature type="binding site" evidence="9">
    <location>
        <position position="387"/>
    </location>
    <ligand>
        <name>(2R)-2-phosphoglycerate</name>
        <dbReference type="ChEBI" id="CHEBI:58289"/>
    </ligand>
</feature>
<dbReference type="InterPro" id="IPR000941">
    <property type="entry name" value="Enolase"/>
</dbReference>
<feature type="active site" description="Proton donor" evidence="9">
    <location>
        <position position="204"/>
    </location>
</feature>
<evidence type="ECO:0000256" key="1">
    <source>
        <dbReference type="ARBA" id="ARBA00005031"/>
    </source>
</evidence>
<keyword evidence="7 9" id="KW-0324">Glycolysis</keyword>
<dbReference type="SFLD" id="SFLDG00178">
    <property type="entry name" value="enolase"/>
    <property type="match status" value="1"/>
</dbReference>
<evidence type="ECO:0000313" key="13">
    <source>
        <dbReference type="Proteomes" id="UP001284601"/>
    </source>
</evidence>
<protein>
    <recommendedName>
        <fullName evidence="4 9">Enolase</fullName>
        <ecNumber evidence="3 9">4.2.1.11</ecNumber>
    </recommendedName>
    <alternativeName>
        <fullName evidence="9">2-phospho-D-glycerate hydro-lyase</fullName>
    </alternativeName>
    <alternativeName>
        <fullName evidence="9">2-phosphoglycerate dehydratase</fullName>
    </alternativeName>
</protein>
<dbReference type="PANTHER" id="PTHR11902:SF1">
    <property type="entry name" value="ENOLASE"/>
    <property type="match status" value="1"/>
</dbReference>
<evidence type="ECO:0000256" key="4">
    <source>
        <dbReference type="ARBA" id="ARBA00017068"/>
    </source>
</evidence>
<dbReference type="InterPro" id="IPR029017">
    <property type="entry name" value="Enolase-like_N"/>
</dbReference>
<feature type="binding site" evidence="9">
    <location>
        <position position="336"/>
    </location>
    <ligand>
        <name>(2R)-2-phosphoglycerate</name>
        <dbReference type="ChEBI" id="CHEBI:58289"/>
    </ligand>
</feature>
<dbReference type="RefSeq" id="WP_318597289.1">
    <property type="nucleotide sequence ID" value="NZ_JAWSTH010000025.1"/>
</dbReference>
<comment type="subcellular location">
    <subcellularLocation>
        <location evidence="9">Cytoplasm</location>
    </subcellularLocation>
    <subcellularLocation>
        <location evidence="9">Secreted</location>
    </subcellularLocation>
    <subcellularLocation>
        <location evidence="9">Cell surface</location>
    </subcellularLocation>
    <text evidence="9">Fractions of enolase are present in both the cytoplasm and on the cell surface.</text>
</comment>
<organism evidence="12 13">
    <name type="scientific">Conexibacter stalactiti</name>
    <dbReference type="NCBI Taxonomy" id="1940611"/>
    <lineage>
        <taxon>Bacteria</taxon>
        <taxon>Bacillati</taxon>
        <taxon>Actinomycetota</taxon>
        <taxon>Thermoleophilia</taxon>
        <taxon>Solirubrobacterales</taxon>
        <taxon>Conexibacteraceae</taxon>
        <taxon>Conexibacter</taxon>
    </lineage>
</organism>
<keyword evidence="8 9" id="KW-0456">Lyase</keyword>
<feature type="domain" description="Enolase N-terminal" evidence="11">
    <location>
        <begin position="4"/>
        <end position="133"/>
    </location>
</feature>
<dbReference type="PIRSF" id="PIRSF001400">
    <property type="entry name" value="Enolase"/>
    <property type="match status" value="1"/>
</dbReference>
<comment type="function">
    <text evidence="9">Catalyzes the reversible conversion of 2-phosphoglycerate (2-PG) into phosphoenolpyruvate (PEP). It is essential for the degradation of carbohydrates via glycolysis.</text>
</comment>
<evidence type="ECO:0000256" key="3">
    <source>
        <dbReference type="ARBA" id="ARBA00012058"/>
    </source>
</evidence>
<sequence length="425" mass="45406">MSQIEHVHARQILDSRGNPTVEVELSLRSGAWGRAAVPSGASTGEYEATELRDGGDAWLGKGVTKAVANVNGEIATAVRGKDATNQAGIDRQLIDLDGTPSKSRLGANATLAVSLAAAHAAAAEERQPLWRYLGGDAAHILPVPMMNVLNGGAHADNKIDFQEFMIVPWGASSFSEALRWGTEIYHQLKKNLHERGLSTAVGDEGGFAPDLGSNEEALQVLVRGIEAAGYTPGDQVAIALDPATSEIYENGRYVLEHENRSLTAEEMAAYWAEMAGRYPIVSIEDGMDEGDWGGWSTLTDRLGAKLQLVGDDLFVTNTQRLRRGIEAGVANSILIKVNQIGTLTETLDAIKLARENGYTAVMSHRSGETEDVTIADLAVATGCGQIKTGAPARSDRVAKYNQLLRIEEALGNDAVYPGRSAFKGQ</sequence>
<dbReference type="Gene3D" id="3.30.390.10">
    <property type="entry name" value="Enolase-like, N-terminal domain"/>
    <property type="match status" value="1"/>
</dbReference>
<comment type="similarity">
    <text evidence="2 9">Belongs to the enolase family.</text>
</comment>
<dbReference type="NCBIfam" id="TIGR01060">
    <property type="entry name" value="eno"/>
    <property type="match status" value="1"/>
</dbReference>
<feature type="binding site" evidence="9">
    <location>
        <position position="162"/>
    </location>
    <ligand>
        <name>(2R)-2-phosphoglycerate</name>
        <dbReference type="ChEBI" id="CHEBI:58289"/>
    </ligand>
</feature>
<name>A0ABU4HNS9_9ACTN</name>
<comment type="catalytic activity">
    <reaction evidence="9">
        <text>(2R)-2-phosphoglycerate = phosphoenolpyruvate + H2O</text>
        <dbReference type="Rhea" id="RHEA:10164"/>
        <dbReference type="ChEBI" id="CHEBI:15377"/>
        <dbReference type="ChEBI" id="CHEBI:58289"/>
        <dbReference type="ChEBI" id="CHEBI:58702"/>
        <dbReference type="EC" id="4.2.1.11"/>
    </reaction>
</comment>
<evidence type="ECO:0000256" key="7">
    <source>
        <dbReference type="ARBA" id="ARBA00023152"/>
    </source>
</evidence>
<keyword evidence="9" id="KW-0963">Cytoplasm</keyword>
<dbReference type="SMART" id="SM01193">
    <property type="entry name" value="Enolase_N"/>
    <property type="match status" value="1"/>
</dbReference>
<dbReference type="InterPro" id="IPR020809">
    <property type="entry name" value="Enolase_CS"/>
</dbReference>
<comment type="cofactor">
    <cofactor evidence="9">
        <name>Mg(2+)</name>
        <dbReference type="ChEBI" id="CHEBI:18420"/>
    </cofactor>
    <text evidence="9">Binds a second Mg(2+) ion via substrate during catalysis.</text>
</comment>
<evidence type="ECO:0000256" key="5">
    <source>
        <dbReference type="ARBA" id="ARBA00022525"/>
    </source>
</evidence>
<feature type="binding site" evidence="9">
    <location>
        <position position="284"/>
    </location>
    <ligand>
        <name>Mg(2+)</name>
        <dbReference type="ChEBI" id="CHEBI:18420"/>
    </ligand>
</feature>
<proteinExistence type="inferred from homology"/>
<evidence type="ECO:0000313" key="12">
    <source>
        <dbReference type="EMBL" id="MDW5594956.1"/>
    </source>
</evidence>
<keyword evidence="13" id="KW-1185">Reference proteome</keyword>
<dbReference type="SFLD" id="SFLDF00002">
    <property type="entry name" value="enolase"/>
    <property type="match status" value="1"/>
</dbReference>
<dbReference type="GO" id="GO:0004634">
    <property type="term" value="F:phosphopyruvate hydratase activity"/>
    <property type="evidence" value="ECO:0007669"/>
    <property type="project" value="UniProtKB-EC"/>
</dbReference>
<evidence type="ECO:0000259" key="10">
    <source>
        <dbReference type="SMART" id="SM01192"/>
    </source>
</evidence>
<keyword evidence="6 9" id="KW-0460">Magnesium</keyword>
<comment type="pathway">
    <text evidence="1 9">Carbohydrate degradation; glycolysis; pyruvate from D-glyceraldehyde 3-phosphate: step 4/5.</text>
</comment>
<dbReference type="HAMAP" id="MF_00318">
    <property type="entry name" value="Enolase"/>
    <property type="match status" value="1"/>
</dbReference>
<feature type="binding site" evidence="9">
    <location>
        <position position="365"/>
    </location>
    <ligand>
        <name>(2R)-2-phosphoglycerate</name>
        <dbReference type="ChEBI" id="CHEBI:58289"/>
    </ligand>
</feature>
<dbReference type="Pfam" id="PF03952">
    <property type="entry name" value="Enolase_N"/>
    <property type="match status" value="1"/>
</dbReference>
<evidence type="ECO:0000256" key="6">
    <source>
        <dbReference type="ARBA" id="ARBA00022842"/>
    </source>
</evidence>
<feature type="active site" description="Proton acceptor" evidence="9">
    <location>
        <position position="336"/>
    </location>
</feature>